<reference evidence="2" key="2">
    <citation type="submission" date="2014-06" db="EMBL/GenBank/DDBJ databases">
        <authorList>
            <person name="Berkman J.Paul."/>
        </authorList>
    </citation>
    <scope>NUCLEOTIDE SEQUENCE [LARGE SCALE GENOMIC DNA]</scope>
</reference>
<name>A0A0F7RWN5_9BASI</name>
<dbReference type="EMBL" id="CCFA01001505">
    <property type="protein sequence ID" value="CDR99743.1"/>
    <property type="molecule type" value="Genomic_DNA"/>
</dbReference>
<dbReference type="AlphaFoldDB" id="A0A0F7RWN5"/>
<keyword evidence="4" id="KW-1185">Reference proteome</keyword>
<feature type="compositionally biased region" description="Basic and acidic residues" evidence="1">
    <location>
        <begin position="571"/>
        <end position="584"/>
    </location>
</feature>
<feature type="compositionally biased region" description="Basic and acidic residues" evidence="1">
    <location>
        <begin position="90"/>
        <end position="99"/>
    </location>
</feature>
<protein>
    <submittedName>
        <fullName evidence="2">Uncharacterized protein</fullName>
    </submittedName>
</protein>
<evidence type="ECO:0000313" key="3">
    <source>
        <dbReference type="EMBL" id="CDU23942.1"/>
    </source>
</evidence>
<feature type="compositionally biased region" description="Low complexity" evidence="1">
    <location>
        <begin position="39"/>
        <end position="50"/>
    </location>
</feature>
<feature type="compositionally biased region" description="Low complexity" evidence="1">
    <location>
        <begin position="19"/>
        <end position="30"/>
    </location>
</feature>
<accession>A0A0F7RWN5</accession>
<dbReference type="STRING" id="49012.A0A0F7RWN5"/>
<organism evidence="2 4">
    <name type="scientific">Sporisorium scitamineum</name>
    <dbReference type="NCBI Taxonomy" id="49012"/>
    <lineage>
        <taxon>Eukaryota</taxon>
        <taxon>Fungi</taxon>
        <taxon>Dikarya</taxon>
        <taxon>Basidiomycota</taxon>
        <taxon>Ustilaginomycotina</taxon>
        <taxon>Ustilaginomycetes</taxon>
        <taxon>Ustilaginales</taxon>
        <taxon>Ustilaginaceae</taxon>
        <taxon>Sporisorium</taxon>
    </lineage>
</organism>
<dbReference type="Proteomes" id="UP000242770">
    <property type="component" value="Unassembled WGS sequence"/>
</dbReference>
<feature type="compositionally biased region" description="Polar residues" evidence="1">
    <location>
        <begin position="561"/>
        <end position="570"/>
    </location>
</feature>
<reference evidence="3" key="1">
    <citation type="submission" date="2014-06" db="EMBL/GenBank/DDBJ databases">
        <authorList>
            <person name="Ju J."/>
            <person name="Zhang J."/>
        </authorList>
    </citation>
    <scope>NUCLEOTIDE SEQUENCE</scope>
    <source>
        <strain evidence="3">SscI8</strain>
    </source>
</reference>
<evidence type="ECO:0000256" key="1">
    <source>
        <dbReference type="SAM" id="MobiDB-lite"/>
    </source>
</evidence>
<feature type="region of interest" description="Disordered" evidence="1">
    <location>
        <begin position="1"/>
        <end position="179"/>
    </location>
</feature>
<feature type="compositionally biased region" description="Polar residues" evidence="1">
    <location>
        <begin position="137"/>
        <end position="146"/>
    </location>
</feature>
<feature type="compositionally biased region" description="Polar residues" evidence="1">
    <location>
        <begin position="443"/>
        <end position="459"/>
    </location>
</feature>
<feature type="compositionally biased region" description="Pro residues" evidence="1">
    <location>
        <begin position="251"/>
        <end position="267"/>
    </location>
</feature>
<evidence type="ECO:0000313" key="4">
    <source>
        <dbReference type="Proteomes" id="UP000242770"/>
    </source>
</evidence>
<proteinExistence type="predicted"/>
<reference evidence="4" key="3">
    <citation type="submission" date="2014-06" db="EMBL/GenBank/DDBJ databases">
        <authorList>
            <person name="Berkman P.J."/>
        </authorList>
    </citation>
    <scope>NUCLEOTIDE SEQUENCE [LARGE SCALE GENOMIC DNA]</scope>
</reference>
<feature type="region of interest" description="Disordered" evidence="1">
    <location>
        <begin position="499"/>
        <end position="526"/>
    </location>
</feature>
<dbReference type="EMBL" id="LK056664">
    <property type="protein sequence ID" value="CDU23942.1"/>
    <property type="molecule type" value="Genomic_DNA"/>
</dbReference>
<dbReference type="OrthoDB" id="2556600at2759"/>
<feature type="region of interest" description="Disordered" evidence="1">
    <location>
        <begin position="415"/>
        <end position="471"/>
    </location>
</feature>
<feature type="region of interest" description="Disordered" evidence="1">
    <location>
        <begin position="243"/>
        <end position="273"/>
    </location>
</feature>
<gene>
    <name evidence="2" type="primary">SSCI27940.1</name>
    <name evidence="3" type="ORF">SPSC_02571</name>
</gene>
<sequence length="584" mass="63580">MESDAATAAPWTWRLDQHSGSASLGPSSSATNISPNPLSSLSHASTSVSSTDEIFWQGFRPLQKRETRSEKKRTRLHRFDSDDEEQEGDVTIKVKKEDGEPVLEAGASPGVDSDEEDAGGFGHMSSEDSDDSEHQDAPSQAQSSGRVETEDRDVKNTSTATIKGPHERRSHRRADDASYSTQLIAQTIHRHALVNPDVDQSSVLSTTPPPSPLTYKETVRLVRLIAMLFRFPKSSRRIIRRRQRLHHPDDPPTSSPSPAPEPPPSSTPPATSSTLIELKPKYLTSSSTASTSHKPRIIAHVHPDDALPHSDAVLKLLALIPAALPGRVGCAEWIAALAVKARRDEYGNILLPSSAYTTAGVRDDSVVPEGDRADQTIKTEEVEGGGKVTRSMRQKLGREAPAIPLPQFWRRRAVKQEEADTPLEASTPTIDATPTEESEVDALTSSATPLTDSQSSLPSTPDVHTPQQRRRKAINFSKLLAERMREKRQAKTLLLRTHQSLRKRKSDDAGGVEDAGGGEGEKEEGVEMDAETIANTLANSGKVTADALAAVEQGKAENQKEVNISKTRATQGREESVEIKQEDV</sequence>
<feature type="region of interest" description="Disordered" evidence="1">
    <location>
        <begin position="553"/>
        <end position="584"/>
    </location>
</feature>
<evidence type="ECO:0000313" key="2">
    <source>
        <dbReference type="EMBL" id="CDR99743.1"/>
    </source>
</evidence>